<dbReference type="SUPFAM" id="SSF51905">
    <property type="entry name" value="FAD/NAD(P)-binding domain"/>
    <property type="match status" value="1"/>
</dbReference>
<evidence type="ECO:0000313" key="9">
    <source>
        <dbReference type="EMBL" id="CAF1158645.1"/>
    </source>
</evidence>
<dbReference type="PANTHER" id="PTHR11552:SF147">
    <property type="entry name" value="CHOLINE DEHYDROGENASE, MITOCHONDRIAL"/>
    <property type="match status" value="1"/>
</dbReference>
<evidence type="ECO:0000256" key="1">
    <source>
        <dbReference type="ARBA" id="ARBA00001974"/>
    </source>
</evidence>
<organism evidence="8 10">
    <name type="scientific">Adineta ricciae</name>
    <name type="common">Rotifer</name>
    <dbReference type="NCBI Taxonomy" id="249248"/>
    <lineage>
        <taxon>Eukaryota</taxon>
        <taxon>Metazoa</taxon>
        <taxon>Spiralia</taxon>
        <taxon>Gnathifera</taxon>
        <taxon>Rotifera</taxon>
        <taxon>Eurotatoria</taxon>
        <taxon>Bdelloidea</taxon>
        <taxon>Adinetida</taxon>
        <taxon>Adinetidae</taxon>
        <taxon>Adineta</taxon>
    </lineage>
</organism>
<dbReference type="PIRSF" id="PIRSF000137">
    <property type="entry name" value="Alcohol_oxidase"/>
    <property type="match status" value="1"/>
</dbReference>
<dbReference type="EMBL" id="CAJNOR010001257">
    <property type="protein sequence ID" value="CAF1108144.1"/>
    <property type="molecule type" value="Genomic_DNA"/>
</dbReference>
<dbReference type="PANTHER" id="PTHR11552">
    <property type="entry name" value="GLUCOSE-METHANOL-CHOLINE GMC OXIDOREDUCTASE"/>
    <property type="match status" value="1"/>
</dbReference>
<evidence type="ECO:0000313" key="8">
    <source>
        <dbReference type="EMBL" id="CAF1108144.1"/>
    </source>
</evidence>
<dbReference type="GO" id="GO:0016614">
    <property type="term" value="F:oxidoreductase activity, acting on CH-OH group of donors"/>
    <property type="evidence" value="ECO:0007669"/>
    <property type="project" value="InterPro"/>
</dbReference>
<dbReference type="Pfam" id="PF00732">
    <property type="entry name" value="GMC_oxred_N"/>
    <property type="match status" value="1"/>
</dbReference>
<dbReference type="AlphaFoldDB" id="A0A814PMZ1"/>
<dbReference type="InterPro" id="IPR036188">
    <property type="entry name" value="FAD/NAD-bd_sf"/>
</dbReference>
<dbReference type="Pfam" id="PF05199">
    <property type="entry name" value="GMC_oxred_C"/>
    <property type="match status" value="1"/>
</dbReference>
<dbReference type="GO" id="GO:0050660">
    <property type="term" value="F:flavin adenine dinucleotide binding"/>
    <property type="evidence" value="ECO:0007669"/>
    <property type="project" value="InterPro"/>
</dbReference>
<evidence type="ECO:0000256" key="5">
    <source>
        <dbReference type="PIRSR" id="PIRSR000137-2"/>
    </source>
</evidence>
<evidence type="ECO:0000256" key="2">
    <source>
        <dbReference type="ARBA" id="ARBA00010790"/>
    </source>
</evidence>
<comment type="caution">
    <text evidence="8">The sequence shown here is derived from an EMBL/GenBank/DDBJ whole genome shotgun (WGS) entry which is preliminary data.</text>
</comment>
<evidence type="ECO:0000256" key="3">
    <source>
        <dbReference type="ARBA" id="ARBA00022630"/>
    </source>
</evidence>
<comment type="similarity">
    <text evidence="2">Belongs to the GMC oxidoreductase family.</text>
</comment>
<gene>
    <name evidence="9" type="ORF">EDS130_LOCUS23016</name>
    <name evidence="8" type="ORF">XAT740_LOCUS18720</name>
</gene>
<dbReference type="Gene3D" id="3.50.50.60">
    <property type="entry name" value="FAD/NAD(P)-binding domain"/>
    <property type="match status" value="2"/>
</dbReference>
<keyword evidence="4 5" id="KW-0274">FAD</keyword>
<evidence type="ECO:0000256" key="4">
    <source>
        <dbReference type="ARBA" id="ARBA00022827"/>
    </source>
</evidence>
<dbReference type="Gene3D" id="3.30.560.10">
    <property type="entry name" value="Glucose Oxidase, domain 3"/>
    <property type="match status" value="2"/>
</dbReference>
<protein>
    <submittedName>
        <fullName evidence="8">Uncharacterized protein</fullName>
    </submittedName>
</protein>
<dbReference type="Proteomes" id="UP000663828">
    <property type="component" value="Unassembled WGS sequence"/>
</dbReference>
<keyword evidence="3" id="KW-0285">Flavoprotein</keyword>
<name>A0A814PMZ1_ADIRI</name>
<sequence>MKLSPKVRKSLPWTVFLITVALCVLATALITYRLSTSASGSTQASSKEEIVVDFIVIGGGSAGCIVAARLAEYGFETLLISSGANDTLNPMMREKRAYSQLFRMPQFKHYLFPEPSLNLNGRVLNTIVQNTLGGNGVNGGGMEQMMRNDWTYFVNVTNDQSYHHQNMSAYYKMVENFTSTASISPSENHGHSGPIIITQYYDTKFGNLWKSVAHELSETYSDDLAGLSDYGFSFEGSAFTNGLRSWSGDAYLSFTMSKYSNLKVITAATVTKLEINEKTKHVDSVLFVTSNGLFKGTARKEYILSAGVFFSPHLLMLSGIGDPDILRQHNITVKHELKQVGKNLMDNGVVTIEYDTKNFSLGNLKPVGLVNSQSTTTNTNPDIFFILKLDEETKRLTVLILNISPKSPAGYVSLHNSNPLVLPKINLTYLKDERDTKTFVNGIEYIRRVMSTSVMKQYATFNETQPGPNFVNLSNYVINTVSTAQHFLGTCSMGKDEQTSVVDSHFKVHGIDNLRIVDASIFPAGFISKSGPCLTVYALAEKAARTLQQMYS</sequence>
<dbReference type="OrthoDB" id="269227at2759"/>
<accession>A0A814PMZ1</accession>
<evidence type="ECO:0000259" key="6">
    <source>
        <dbReference type="Pfam" id="PF00732"/>
    </source>
</evidence>
<proteinExistence type="inferred from homology"/>
<dbReference type="EMBL" id="CAJNOJ010000124">
    <property type="protein sequence ID" value="CAF1158645.1"/>
    <property type="molecule type" value="Genomic_DNA"/>
</dbReference>
<comment type="cofactor">
    <cofactor evidence="1 5">
        <name>FAD</name>
        <dbReference type="ChEBI" id="CHEBI:57692"/>
    </cofactor>
</comment>
<feature type="binding site" evidence="5">
    <location>
        <position position="270"/>
    </location>
    <ligand>
        <name>FAD</name>
        <dbReference type="ChEBI" id="CHEBI:57692"/>
    </ligand>
</feature>
<keyword evidence="10" id="KW-1185">Reference proteome</keyword>
<reference evidence="8" key="1">
    <citation type="submission" date="2021-02" db="EMBL/GenBank/DDBJ databases">
        <authorList>
            <person name="Nowell W R."/>
        </authorList>
    </citation>
    <scope>NUCLEOTIDE SEQUENCE</scope>
</reference>
<dbReference type="InterPro" id="IPR007867">
    <property type="entry name" value="GMC_OxRtase_C"/>
</dbReference>
<dbReference type="InterPro" id="IPR000172">
    <property type="entry name" value="GMC_OxRdtase_N"/>
</dbReference>
<evidence type="ECO:0000313" key="10">
    <source>
        <dbReference type="Proteomes" id="UP000663828"/>
    </source>
</evidence>
<feature type="domain" description="Glucose-methanol-choline oxidoreductase C-terminal" evidence="7">
    <location>
        <begin position="407"/>
        <end position="540"/>
    </location>
</feature>
<feature type="domain" description="Glucose-methanol-choline oxidoreductase N-terminal" evidence="6">
    <location>
        <begin position="52"/>
        <end position="346"/>
    </location>
</feature>
<dbReference type="Proteomes" id="UP000663852">
    <property type="component" value="Unassembled WGS sequence"/>
</dbReference>
<dbReference type="SUPFAM" id="SSF54373">
    <property type="entry name" value="FAD-linked reductases, C-terminal domain"/>
    <property type="match status" value="1"/>
</dbReference>
<evidence type="ECO:0000259" key="7">
    <source>
        <dbReference type="Pfam" id="PF05199"/>
    </source>
</evidence>
<dbReference type="InterPro" id="IPR012132">
    <property type="entry name" value="GMC_OxRdtase"/>
</dbReference>